<dbReference type="GO" id="GO:0009927">
    <property type="term" value="F:histidine phosphotransfer kinase activity"/>
    <property type="evidence" value="ECO:0007669"/>
    <property type="project" value="TreeGrafter"/>
</dbReference>
<dbReference type="Pfam" id="PF12860">
    <property type="entry name" value="PAS_7"/>
    <property type="match status" value="1"/>
</dbReference>
<evidence type="ECO:0000313" key="8">
    <source>
        <dbReference type="EMBL" id="RJF85239.1"/>
    </source>
</evidence>
<dbReference type="InterPro" id="IPR036890">
    <property type="entry name" value="HATPase_C_sf"/>
</dbReference>
<keyword evidence="5 8" id="KW-0418">Kinase</keyword>
<evidence type="ECO:0000313" key="9">
    <source>
        <dbReference type="Proteomes" id="UP000283458"/>
    </source>
</evidence>
<keyword evidence="3" id="KW-0597">Phosphoprotein</keyword>
<dbReference type="InterPro" id="IPR003661">
    <property type="entry name" value="HisK_dim/P_dom"/>
</dbReference>
<evidence type="ECO:0000256" key="2">
    <source>
        <dbReference type="ARBA" id="ARBA00012438"/>
    </source>
</evidence>
<dbReference type="EC" id="2.7.13.3" evidence="2"/>
<evidence type="ECO:0000256" key="1">
    <source>
        <dbReference type="ARBA" id="ARBA00000085"/>
    </source>
</evidence>
<dbReference type="PANTHER" id="PTHR43047">
    <property type="entry name" value="TWO-COMPONENT HISTIDINE PROTEIN KINASE"/>
    <property type="match status" value="1"/>
</dbReference>
<dbReference type="GO" id="GO:0005886">
    <property type="term" value="C:plasma membrane"/>
    <property type="evidence" value="ECO:0007669"/>
    <property type="project" value="TreeGrafter"/>
</dbReference>
<dbReference type="GO" id="GO:0000155">
    <property type="term" value="F:phosphorelay sensor kinase activity"/>
    <property type="evidence" value="ECO:0007669"/>
    <property type="project" value="InterPro"/>
</dbReference>
<dbReference type="Gene3D" id="3.30.450.20">
    <property type="entry name" value="PAS domain"/>
    <property type="match status" value="1"/>
</dbReference>
<dbReference type="InterPro" id="IPR005467">
    <property type="entry name" value="His_kinase_dom"/>
</dbReference>
<keyword evidence="4" id="KW-0808">Transferase</keyword>
<reference evidence="8 9" key="1">
    <citation type="submission" date="2018-09" db="EMBL/GenBank/DDBJ databases">
        <authorList>
            <person name="Zhu H."/>
        </authorList>
    </citation>
    <scope>NUCLEOTIDE SEQUENCE [LARGE SCALE GENOMIC DNA]</scope>
    <source>
        <strain evidence="8 9">K2W22B-5</strain>
    </source>
</reference>
<evidence type="ECO:0000256" key="5">
    <source>
        <dbReference type="ARBA" id="ARBA00022777"/>
    </source>
</evidence>
<comment type="caution">
    <text evidence="8">The sequence shown here is derived from an EMBL/GenBank/DDBJ whole genome shotgun (WGS) entry which is preliminary data.</text>
</comment>
<dbReference type="InterPro" id="IPR003594">
    <property type="entry name" value="HATPase_dom"/>
</dbReference>
<keyword evidence="9" id="KW-1185">Reference proteome</keyword>
<evidence type="ECO:0000256" key="6">
    <source>
        <dbReference type="SAM" id="Coils"/>
    </source>
</evidence>
<dbReference type="Gene3D" id="1.10.287.130">
    <property type="match status" value="1"/>
</dbReference>
<dbReference type="Gene3D" id="3.30.565.10">
    <property type="entry name" value="Histidine kinase-like ATPase, C-terminal domain"/>
    <property type="match status" value="1"/>
</dbReference>
<dbReference type="SMART" id="SM00387">
    <property type="entry name" value="HATPase_c"/>
    <property type="match status" value="1"/>
</dbReference>
<gene>
    <name evidence="8" type="ORF">D3877_07900</name>
</gene>
<dbReference type="Pfam" id="PF02518">
    <property type="entry name" value="HATPase_c"/>
    <property type="match status" value="1"/>
</dbReference>
<name>A0A418W5G7_9PROT</name>
<dbReference type="SMART" id="SM00388">
    <property type="entry name" value="HisKA"/>
    <property type="match status" value="1"/>
</dbReference>
<dbReference type="InterPro" id="IPR036097">
    <property type="entry name" value="HisK_dim/P_sf"/>
</dbReference>
<sequence>MLANHAAETLIGRSALVGLRLRGDGGDNRCSGLFAGLAAALDGPVTRTLSANMGGGNRARWRLSATPFPGGVCATLVDLGPDAPSMAETLATALEHSAESFALFDADDRLVHATGRLKQFLPELADLLVPGVPFEALVRRAAQMDGGLPTDPERERWVKARLAHHRQPDKPFTLRAQDGRWLLVSEHPAADHGVLVIYADVTPIKRNEERLRAREAEARAARRDAERASRAKSEFLALMSHELRTPLNAVLGFSELLMSEAFGPLGNPRYRDYAADIRDSGAHLLALIDDILDLSRIEAGRLPMANEGVDLTALSAQAIGMVRDKAVEGGVTLRADIARDLPMLLGDPRAIRQMLLNLLANAVKFTLSGGTAMLTATVTPDGGIGIMVADTGVGIPASDLFRIQEPFERADVTIARDTDGAGLGLPIVKRLVELHGGRLELTSEIAVGTSAVLIFPASRSLPRGLCPPLPITPRGNR</sequence>
<keyword evidence="6" id="KW-0175">Coiled coil</keyword>
<proteinExistence type="predicted"/>
<dbReference type="SUPFAM" id="SSF47384">
    <property type="entry name" value="Homodimeric domain of signal transducing histidine kinase"/>
    <property type="match status" value="1"/>
</dbReference>
<evidence type="ECO:0000259" key="7">
    <source>
        <dbReference type="PROSITE" id="PS50109"/>
    </source>
</evidence>
<dbReference type="AlphaFoldDB" id="A0A418W5G7"/>
<evidence type="ECO:0000256" key="4">
    <source>
        <dbReference type="ARBA" id="ARBA00022679"/>
    </source>
</evidence>
<dbReference type="PANTHER" id="PTHR43047:SF72">
    <property type="entry name" value="OSMOSENSING HISTIDINE PROTEIN KINASE SLN1"/>
    <property type="match status" value="1"/>
</dbReference>
<comment type="catalytic activity">
    <reaction evidence="1">
        <text>ATP + protein L-histidine = ADP + protein N-phospho-L-histidine.</text>
        <dbReference type="EC" id="2.7.13.3"/>
    </reaction>
</comment>
<organism evidence="8 9">
    <name type="scientific">Azospirillum cavernae</name>
    <dbReference type="NCBI Taxonomy" id="2320860"/>
    <lineage>
        <taxon>Bacteria</taxon>
        <taxon>Pseudomonadati</taxon>
        <taxon>Pseudomonadota</taxon>
        <taxon>Alphaproteobacteria</taxon>
        <taxon>Rhodospirillales</taxon>
        <taxon>Azospirillaceae</taxon>
        <taxon>Azospirillum</taxon>
    </lineage>
</organism>
<dbReference type="Pfam" id="PF00512">
    <property type="entry name" value="HisKA"/>
    <property type="match status" value="1"/>
</dbReference>
<accession>A0A418W5G7</accession>
<protein>
    <recommendedName>
        <fullName evidence="2">histidine kinase</fullName>
        <ecNumber evidence="2">2.7.13.3</ecNumber>
    </recommendedName>
</protein>
<dbReference type="PROSITE" id="PS50109">
    <property type="entry name" value="HIS_KIN"/>
    <property type="match status" value="1"/>
</dbReference>
<dbReference type="EMBL" id="QYUL01000001">
    <property type="protein sequence ID" value="RJF85239.1"/>
    <property type="molecule type" value="Genomic_DNA"/>
</dbReference>
<feature type="domain" description="Histidine kinase" evidence="7">
    <location>
        <begin position="238"/>
        <end position="459"/>
    </location>
</feature>
<dbReference type="InterPro" id="IPR004358">
    <property type="entry name" value="Sig_transdc_His_kin-like_C"/>
</dbReference>
<dbReference type="Proteomes" id="UP000283458">
    <property type="component" value="Unassembled WGS sequence"/>
</dbReference>
<evidence type="ECO:0000256" key="3">
    <source>
        <dbReference type="ARBA" id="ARBA00022553"/>
    </source>
</evidence>
<dbReference type="CDD" id="cd00082">
    <property type="entry name" value="HisKA"/>
    <property type="match status" value="1"/>
</dbReference>
<dbReference type="PRINTS" id="PR00344">
    <property type="entry name" value="BCTRLSENSOR"/>
</dbReference>
<dbReference type="SUPFAM" id="SSF55874">
    <property type="entry name" value="ATPase domain of HSP90 chaperone/DNA topoisomerase II/histidine kinase"/>
    <property type="match status" value="1"/>
</dbReference>
<feature type="coiled-coil region" evidence="6">
    <location>
        <begin position="204"/>
        <end position="231"/>
    </location>
</feature>
<dbReference type="OrthoDB" id="6115735at2"/>